<keyword evidence="3" id="KW-1185">Reference proteome</keyword>
<comment type="caution">
    <text evidence="2">The sequence shown here is derived from an EMBL/GenBank/DDBJ whole genome shotgun (WGS) entry which is preliminary data.</text>
</comment>
<dbReference type="EMBL" id="QOIL01000010">
    <property type="protein sequence ID" value="RCG29695.1"/>
    <property type="molecule type" value="Genomic_DNA"/>
</dbReference>
<evidence type="ECO:0000313" key="3">
    <source>
        <dbReference type="Proteomes" id="UP000253094"/>
    </source>
</evidence>
<evidence type="ECO:0000313" key="2">
    <source>
        <dbReference type="EMBL" id="RCG29695.1"/>
    </source>
</evidence>
<name>A0A367FJ81_9ACTN</name>
<evidence type="ECO:0000256" key="1">
    <source>
        <dbReference type="SAM" id="MobiDB-lite"/>
    </source>
</evidence>
<sequence>MPDTRASHARSRTRVTRTPVRTVAFLNRNDEDAVDRAPLAFLAVATTRHRPEGYQRVSPTGGLNRHISHRAGRFPAAEPLRAAGGLAGTCRLAAARRRAGSRRKVTPFFPEAPFASTSTTRRTTPRGRATGLLGRTFTDRITGRSGVRAGPGGTDGTAETGEGSGREDGGGAYTSAPARDAGASARTVSAASPAADVVSIRLMVMRWRLGTGR</sequence>
<gene>
    <name evidence="2" type="ORF">DQ384_19130</name>
</gene>
<reference evidence="2 3" key="1">
    <citation type="submission" date="2018-06" db="EMBL/GenBank/DDBJ databases">
        <title>Sphaerisporangium craniellae sp. nov., isolated from a marine sponge in the South China Sea.</title>
        <authorList>
            <person name="Li L."/>
        </authorList>
    </citation>
    <scope>NUCLEOTIDE SEQUENCE [LARGE SCALE GENOMIC DNA]</scope>
    <source>
        <strain evidence="2 3">CCTCC AA 208026</strain>
    </source>
</reference>
<feature type="region of interest" description="Disordered" evidence="1">
    <location>
        <begin position="140"/>
        <end position="178"/>
    </location>
</feature>
<proteinExistence type="predicted"/>
<dbReference type="Proteomes" id="UP000253094">
    <property type="component" value="Unassembled WGS sequence"/>
</dbReference>
<dbReference type="AlphaFoldDB" id="A0A367FJ81"/>
<protein>
    <submittedName>
        <fullName evidence="2">Uncharacterized protein</fullName>
    </submittedName>
</protein>
<feature type="compositionally biased region" description="Low complexity" evidence="1">
    <location>
        <begin position="113"/>
        <end position="130"/>
    </location>
</feature>
<organism evidence="2 3">
    <name type="scientific">Sphaerisporangium album</name>
    <dbReference type="NCBI Taxonomy" id="509200"/>
    <lineage>
        <taxon>Bacteria</taxon>
        <taxon>Bacillati</taxon>
        <taxon>Actinomycetota</taxon>
        <taxon>Actinomycetes</taxon>
        <taxon>Streptosporangiales</taxon>
        <taxon>Streptosporangiaceae</taxon>
        <taxon>Sphaerisporangium</taxon>
    </lineage>
</organism>
<accession>A0A367FJ81</accession>
<feature type="region of interest" description="Disordered" evidence="1">
    <location>
        <begin position="111"/>
        <end position="130"/>
    </location>
</feature>